<dbReference type="HAMAP" id="MF_00386">
    <property type="entry name" value="UPF0161_YidD"/>
    <property type="match status" value="1"/>
</dbReference>
<keyword evidence="3" id="KW-1185">Reference proteome</keyword>
<comment type="similarity">
    <text evidence="1">Belongs to the UPF0161 family.</text>
</comment>
<comment type="caution">
    <text evidence="2">The sequence shown here is derived from an EMBL/GenBank/DDBJ whole genome shotgun (WGS) entry which is preliminary data.</text>
</comment>
<dbReference type="NCBIfam" id="TIGR00278">
    <property type="entry name" value="membrane protein insertion efficiency factor YidD"/>
    <property type="match status" value="1"/>
</dbReference>
<accession>A0A1Y3Y2E6</accession>
<comment type="subcellular location">
    <subcellularLocation>
        <location evidence="1">Cell membrane</location>
        <topology evidence="1">Peripheral membrane protein</topology>
        <orientation evidence="1">Cytoplasmic side</orientation>
    </subcellularLocation>
</comment>
<name>A0A1Y3Y2E6_9ACTN</name>
<organism evidence="2 3">
    <name type="scientific">[Collinsella] massiliensis</name>
    <dbReference type="NCBI Taxonomy" id="1232426"/>
    <lineage>
        <taxon>Bacteria</taxon>
        <taxon>Bacillati</taxon>
        <taxon>Actinomycetota</taxon>
        <taxon>Coriobacteriia</taxon>
        <taxon>Coriobacteriales</taxon>
        <taxon>Coriobacteriaceae</taxon>
        <taxon>Enorma</taxon>
    </lineage>
</organism>
<keyword evidence="1" id="KW-1003">Cell membrane</keyword>
<dbReference type="EMBL" id="NFIE01000002">
    <property type="protein sequence ID" value="OUN89657.1"/>
    <property type="molecule type" value="Genomic_DNA"/>
</dbReference>
<evidence type="ECO:0000313" key="3">
    <source>
        <dbReference type="Proteomes" id="UP000195781"/>
    </source>
</evidence>
<comment type="function">
    <text evidence="1">Could be involved in insertion of integral membrane proteins into the membrane.</text>
</comment>
<evidence type="ECO:0000256" key="1">
    <source>
        <dbReference type="HAMAP-Rule" id="MF_00386"/>
    </source>
</evidence>
<dbReference type="PANTHER" id="PTHR33383:SF1">
    <property type="entry name" value="MEMBRANE PROTEIN INSERTION EFFICIENCY FACTOR-RELATED"/>
    <property type="match status" value="1"/>
</dbReference>
<proteinExistence type="inferred from homology"/>
<dbReference type="InterPro" id="IPR002696">
    <property type="entry name" value="Membr_insert_effic_factor_YidD"/>
</dbReference>
<dbReference type="PANTHER" id="PTHR33383">
    <property type="entry name" value="MEMBRANE PROTEIN INSERTION EFFICIENCY FACTOR-RELATED"/>
    <property type="match status" value="1"/>
</dbReference>
<gene>
    <name evidence="2" type="ORF">B5G02_01085</name>
</gene>
<reference evidence="3" key="1">
    <citation type="submission" date="2017-04" db="EMBL/GenBank/DDBJ databases">
        <title>Function of individual gut microbiota members based on whole genome sequencing of pure cultures obtained from chicken caecum.</title>
        <authorList>
            <person name="Medvecky M."/>
            <person name="Cejkova D."/>
            <person name="Polansky O."/>
            <person name="Karasova D."/>
            <person name="Kubasova T."/>
            <person name="Cizek A."/>
            <person name="Rychlik I."/>
        </authorList>
    </citation>
    <scope>NUCLEOTIDE SEQUENCE [LARGE SCALE GENOMIC DNA]</scope>
    <source>
        <strain evidence="3">An5</strain>
    </source>
</reference>
<dbReference type="GO" id="GO:0005886">
    <property type="term" value="C:plasma membrane"/>
    <property type="evidence" value="ECO:0007669"/>
    <property type="project" value="UniProtKB-SubCell"/>
</dbReference>
<dbReference type="SMART" id="SM01234">
    <property type="entry name" value="Haemolytic"/>
    <property type="match status" value="1"/>
</dbReference>
<dbReference type="AlphaFoldDB" id="A0A1Y3Y2E6"/>
<dbReference type="RefSeq" id="WP_071784279.1">
    <property type="nucleotide sequence ID" value="NZ_CABKRW010000022.1"/>
</dbReference>
<dbReference type="Pfam" id="PF01809">
    <property type="entry name" value="YidD"/>
    <property type="match status" value="1"/>
</dbReference>
<protein>
    <recommendedName>
        <fullName evidence="1">Putative membrane protein insertion efficiency factor</fullName>
    </recommendedName>
</protein>
<evidence type="ECO:0000313" key="2">
    <source>
        <dbReference type="EMBL" id="OUN89657.1"/>
    </source>
</evidence>
<dbReference type="Proteomes" id="UP000195781">
    <property type="component" value="Unassembled WGS sequence"/>
</dbReference>
<keyword evidence="1" id="KW-0472">Membrane</keyword>
<dbReference type="OrthoDB" id="9801753at2"/>
<sequence length="76" mass="8476">MGRLGSFARRCAIAPIRVYQRFISPLLPPACIYTPTCSQYAVEAISKHGVVRGCWLAVRRIVRCNPFHDGGYDPVP</sequence>